<evidence type="ECO:0000256" key="1">
    <source>
        <dbReference type="SAM" id="MobiDB-lite"/>
    </source>
</evidence>
<feature type="compositionally biased region" description="Basic and acidic residues" evidence="1">
    <location>
        <begin position="91"/>
        <end position="103"/>
    </location>
</feature>
<dbReference type="WBParaSite" id="maker-uti_cns_0009441-snap-gene-0.2-mRNA-1">
    <property type="protein sequence ID" value="maker-uti_cns_0009441-snap-gene-0.2-mRNA-1"/>
    <property type="gene ID" value="maker-uti_cns_0009441-snap-gene-0.2"/>
</dbReference>
<evidence type="ECO:0000313" key="3">
    <source>
        <dbReference type="WBParaSite" id="maker-uti_cns_0006384-snap-gene-0.2-mRNA-1"/>
    </source>
</evidence>
<keyword evidence="2" id="KW-1185">Reference proteome</keyword>
<evidence type="ECO:0000313" key="4">
    <source>
        <dbReference type="WBParaSite" id="maker-uti_cns_0009441-snap-gene-0.2-mRNA-1"/>
    </source>
</evidence>
<dbReference type="AlphaFoldDB" id="A0A1I8HHY7"/>
<evidence type="ECO:0000313" key="2">
    <source>
        <dbReference type="Proteomes" id="UP000095280"/>
    </source>
</evidence>
<dbReference type="WBParaSite" id="maker-uti_cns_0006384-snap-gene-0.2-mRNA-1">
    <property type="protein sequence ID" value="maker-uti_cns_0006384-snap-gene-0.2-mRNA-1"/>
    <property type="gene ID" value="maker-uti_cns_0006384-snap-gene-0.2"/>
</dbReference>
<sequence>ILSGRCAGRSECRLSSDPQGLPCHGLQPFLSLTYVCQPALQSLLLCSGNQRTIRCPAGHRVVVAHARLTRKYQLNGGEATCPDLPRPARIVRPDDSNRPDRGGPARPWQDSTGGNRDLQIVNDQWRPAKQSNGQSEADGSHGNQAESSGSGGTRSRGRANSDQEADESESSSCY</sequence>
<feature type="region of interest" description="Disordered" evidence="1">
    <location>
        <begin position="76"/>
        <end position="174"/>
    </location>
</feature>
<feature type="compositionally biased region" description="Acidic residues" evidence="1">
    <location>
        <begin position="163"/>
        <end position="174"/>
    </location>
</feature>
<protein>
    <submittedName>
        <fullName evidence="3 4">SUEL-type lectin domain-containing protein</fullName>
    </submittedName>
</protein>
<organism evidence="2 3">
    <name type="scientific">Macrostomum lignano</name>
    <dbReference type="NCBI Taxonomy" id="282301"/>
    <lineage>
        <taxon>Eukaryota</taxon>
        <taxon>Metazoa</taxon>
        <taxon>Spiralia</taxon>
        <taxon>Lophotrochozoa</taxon>
        <taxon>Platyhelminthes</taxon>
        <taxon>Rhabditophora</taxon>
        <taxon>Macrostomorpha</taxon>
        <taxon>Macrostomida</taxon>
        <taxon>Macrostomidae</taxon>
        <taxon>Macrostomum</taxon>
    </lineage>
</organism>
<dbReference type="Proteomes" id="UP000095280">
    <property type="component" value="Unplaced"/>
</dbReference>
<proteinExistence type="predicted"/>
<feature type="compositionally biased region" description="Polar residues" evidence="1">
    <location>
        <begin position="129"/>
        <end position="146"/>
    </location>
</feature>
<reference evidence="3 4" key="1">
    <citation type="submission" date="2016-11" db="UniProtKB">
        <authorList>
            <consortium name="WormBaseParasite"/>
        </authorList>
    </citation>
    <scope>IDENTIFICATION</scope>
</reference>
<accession>A0A1I8HHY7</accession>
<name>A0A1I8HHY7_9PLAT</name>